<evidence type="ECO:0000313" key="1">
    <source>
        <dbReference type="EMBL" id="KAA6323614.1"/>
    </source>
</evidence>
<keyword evidence="1" id="KW-0032">Aminotransferase</keyword>
<proteinExistence type="predicted"/>
<dbReference type="AlphaFoldDB" id="A0A5J4QRG7"/>
<dbReference type="Pfam" id="PF01041">
    <property type="entry name" value="DegT_DnrJ_EryC1"/>
    <property type="match status" value="1"/>
</dbReference>
<reference evidence="1" key="1">
    <citation type="submission" date="2019-03" db="EMBL/GenBank/DDBJ databases">
        <title>Single cell metagenomics reveals metabolic interactions within the superorganism composed of flagellate Streblomastix strix and complex community of Bacteroidetes bacteria on its surface.</title>
        <authorList>
            <person name="Treitli S.C."/>
            <person name="Kolisko M."/>
            <person name="Husnik F."/>
            <person name="Keeling P."/>
            <person name="Hampl V."/>
        </authorList>
    </citation>
    <scope>NUCLEOTIDE SEQUENCE</scope>
    <source>
        <strain evidence="1">STM</strain>
    </source>
</reference>
<dbReference type="EC" id="2.6.1.90" evidence="1"/>
<dbReference type="InterPro" id="IPR000653">
    <property type="entry name" value="DegT/StrS_aminotransferase"/>
</dbReference>
<dbReference type="GO" id="GO:0008483">
    <property type="term" value="F:transaminase activity"/>
    <property type="evidence" value="ECO:0007669"/>
    <property type="project" value="UniProtKB-KW"/>
</dbReference>
<sequence length="43" mass="4761">DKINELCENYDLKLVEDNAPARRCKFKGRKAGPLGDAAGHSFL</sequence>
<dbReference type="InterPro" id="IPR015424">
    <property type="entry name" value="PyrdxlP-dep_Trfase"/>
</dbReference>
<keyword evidence="1" id="KW-0808">Transferase</keyword>
<dbReference type="Gene3D" id="3.40.640.10">
    <property type="entry name" value="Type I PLP-dependent aspartate aminotransferase-like (Major domain)"/>
    <property type="match status" value="1"/>
</dbReference>
<dbReference type="InterPro" id="IPR015421">
    <property type="entry name" value="PyrdxlP-dep_Trfase_major"/>
</dbReference>
<comment type="caution">
    <text evidence="1">The sequence shown here is derived from an EMBL/GenBank/DDBJ whole genome shotgun (WGS) entry which is preliminary data.</text>
</comment>
<protein>
    <submittedName>
        <fullName evidence="1">dTDP-3-amino-3 6-dideoxy-alpha-D-galactopyranose transaminase</fullName>
        <ecNumber evidence="1">2.6.1.90</ecNumber>
    </submittedName>
</protein>
<feature type="non-terminal residue" evidence="1">
    <location>
        <position position="1"/>
    </location>
</feature>
<gene>
    <name evidence="1" type="ORF">EZS27_026958</name>
</gene>
<dbReference type="SUPFAM" id="SSF53383">
    <property type="entry name" value="PLP-dependent transferases"/>
    <property type="match status" value="1"/>
</dbReference>
<name>A0A5J4QRG7_9ZZZZ</name>
<accession>A0A5J4QRG7</accession>
<dbReference type="EMBL" id="SNRY01002764">
    <property type="protein sequence ID" value="KAA6323614.1"/>
    <property type="molecule type" value="Genomic_DNA"/>
</dbReference>
<organism evidence="1">
    <name type="scientific">termite gut metagenome</name>
    <dbReference type="NCBI Taxonomy" id="433724"/>
    <lineage>
        <taxon>unclassified sequences</taxon>
        <taxon>metagenomes</taxon>
        <taxon>organismal metagenomes</taxon>
    </lineage>
</organism>